<proteinExistence type="predicted"/>
<evidence type="ECO:0000313" key="2">
    <source>
        <dbReference type="Proteomes" id="UP001145114"/>
    </source>
</evidence>
<evidence type="ECO:0000313" key="1">
    <source>
        <dbReference type="EMBL" id="KAJ1677839.1"/>
    </source>
</evidence>
<organism evidence="1 2">
    <name type="scientific">Spiromyces aspiralis</name>
    <dbReference type="NCBI Taxonomy" id="68401"/>
    <lineage>
        <taxon>Eukaryota</taxon>
        <taxon>Fungi</taxon>
        <taxon>Fungi incertae sedis</taxon>
        <taxon>Zoopagomycota</taxon>
        <taxon>Kickxellomycotina</taxon>
        <taxon>Kickxellomycetes</taxon>
        <taxon>Kickxellales</taxon>
        <taxon>Kickxellaceae</taxon>
        <taxon>Spiromyces</taxon>
    </lineage>
</organism>
<dbReference type="EMBL" id="JAMZIH010001868">
    <property type="protein sequence ID" value="KAJ1677839.1"/>
    <property type="molecule type" value="Genomic_DNA"/>
</dbReference>
<name>A0ACC1HU23_9FUNG</name>
<dbReference type="Proteomes" id="UP001145114">
    <property type="component" value="Unassembled WGS sequence"/>
</dbReference>
<feature type="non-terminal residue" evidence="1">
    <location>
        <position position="1"/>
    </location>
</feature>
<gene>
    <name evidence="1" type="primary">BRO1_1</name>
    <name evidence="1" type="ORF">EV182_005333</name>
</gene>
<sequence>AYIHFECAAKQFKNISDNYQYAPSFELRPETNQALCQAMLAQAYECLYIRCISQGLRSSIIAKVSNQVSRAYEVLIGLLDQLDAPLIPLGWTLVAKTKNKYYLALAQLKLAETIQTKGQHGEAVTRLSLAMKHIDQAKKDAKGFTVGIFSTEDPSESLCPSNTQDFIEACESLAATIKSSYENAKHENEIVYHMDEPRIEDLEPIPHPGDKLGSIKPEEMIKLYDRDDRDVPDFLSKNLFRTLIPLDIHEQSSLYSEEKAKLLRTEVERTAYAEDELNQTLSFMRYPGCIRKFEYSLQRPGSADPANPTVRTPPLRERIIAELSEPSVELAQEAQRVQEAEQQDSLASQLERVDQVRSRATLELNKVGELLNQEQLESNRLLTAYADVIGFSLSPSSSVNVEYRNSFKLYRQNLDAAAESDKALRHRYNTLVESYIDALRQGREGVRAALSYHITSGLEKSDTGQLGVGGVNTESLLDVGEDQPVGLGGYVDAVKATYQRLAQIQQERQA</sequence>
<comment type="caution">
    <text evidence="1">The sequence shown here is derived from an EMBL/GenBank/DDBJ whole genome shotgun (WGS) entry which is preliminary data.</text>
</comment>
<feature type="non-terminal residue" evidence="1">
    <location>
        <position position="510"/>
    </location>
</feature>
<reference evidence="1" key="1">
    <citation type="submission" date="2022-06" db="EMBL/GenBank/DDBJ databases">
        <title>Phylogenomic reconstructions and comparative analyses of Kickxellomycotina fungi.</title>
        <authorList>
            <person name="Reynolds N.K."/>
            <person name="Stajich J.E."/>
            <person name="Barry K."/>
            <person name="Grigoriev I.V."/>
            <person name="Crous P."/>
            <person name="Smith M.E."/>
        </authorList>
    </citation>
    <scope>NUCLEOTIDE SEQUENCE</scope>
    <source>
        <strain evidence="1">RSA 2271</strain>
    </source>
</reference>
<protein>
    <submittedName>
        <fullName evidence="1">Bck1-like resistance to osmotic shock</fullName>
    </submittedName>
</protein>
<accession>A0ACC1HU23</accession>
<keyword evidence="2" id="KW-1185">Reference proteome</keyword>